<keyword evidence="2" id="KW-1185">Reference proteome</keyword>
<reference evidence="1 2" key="1">
    <citation type="journal article" date="2015" name="Genome Announc.">
        <title>Expanding the biotechnology potential of lactobacilli through comparative genomics of 213 strains and associated genera.</title>
        <authorList>
            <person name="Sun Z."/>
            <person name="Harris H.M."/>
            <person name="McCann A."/>
            <person name="Guo C."/>
            <person name="Argimon S."/>
            <person name="Zhang W."/>
            <person name="Yang X."/>
            <person name="Jeffery I.B."/>
            <person name="Cooney J.C."/>
            <person name="Kagawa T.F."/>
            <person name="Liu W."/>
            <person name="Song Y."/>
            <person name="Salvetti E."/>
            <person name="Wrobel A."/>
            <person name="Rasinkangas P."/>
            <person name="Parkhill J."/>
            <person name="Rea M.C."/>
            <person name="O'Sullivan O."/>
            <person name="Ritari J."/>
            <person name="Douillard F.P."/>
            <person name="Paul Ross R."/>
            <person name="Yang R."/>
            <person name="Briner A.E."/>
            <person name="Felis G.E."/>
            <person name="de Vos W.M."/>
            <person name="Barrangou R."/>
            <person name="Klaenhammer T.R."/>
            <person name="Caufield P.W."/>
            <person name="Cui Y."/>
            <person name="Zhang H."/>
            <person name="O'Toole P.W."/>
        </authorList>
    </citation>
    <scope>NUCLEOTIDE SEQUENCE [LARGE SCALE GENOMIC DNA]</scope>
    <source>
        <strain evidence="1 2">DSM 23927</strain>
    </source>
</reference>
<protein>
    <submittedName>
        <fullName evidence="1">Uncharacterized protein</fullName>
    </submittedName>
</protein>
<comment type="caution">
    <text evidence="1">The sequence shown here is derived from an EMBL/GenBank/DDBJ whole genome shotgun (WGS) entry which is preliminary data.</text>
</comment>
<name>A0A0R2B0R7_9LACO</name>
<dbReference type="PATRIC" id="fig|1423727.3.peg.378"/>
<dbReference type="RefSeq" id="WP_057893688.1">
    <property type="nucleotide sequence ID" value="NZ_AYZQ01000001.1"/>
</dbReference>
<evidence type="ECO:0000313" key="2">
    <source>
        <dbReference type="Proteomes" id="UP000051672"/>
    </source>
</evidence>
<accession>A0A0R2B0R7</accession>
<sequence>MTQKLPEILTMLETALTTHQRVNVQTMEKQKLCGTVTAIEPATVKPYEDRATIHLETEKGLKRLAAYTIGHIEWATN</sequence>
<dbReference type="EMBL" id="AYZQ01000001">
    <property type="protein sequence ID" value="KRM72666.1"/>
    <property type="molecule type" value="Genomic_DNA"/>
</dbReference>
<dbReference type="AlphaFoldDB" id="A0A0R2B0R7"/>
<organism evidence="1 2">
    <name type="scientific">Lacticaseibacillus brantae DSM 23927</name>
    <dbReference type="NCBI Taxonomy" id="1423727"/>
    <lineage>
        <taxon>Bacteria</taxon>
        <taxon>Bacillati</taxon>
        <taxon>Bacillota</taxon>
        <taxon>Bacilli</taxon>
        <taxon>Lactobacillales</taxon>
        <taxon>Lactobacillaceae</taxon>
        <taxon>Lacticaseibacillus</taxon>
    </lineage>
</organism>
<evidence type="ECO:0000313" key="1">
    <source>
        <dbReference type="EMBL" id="KRM72666.1"/>
    </source>
</evidence>
<gene>
    <name evidence="1" type="ORF">FC34_GL000376</name>
</gene>
<proteinExistence type="predicted"/>
<dbReference type="OrthoDB" id="2318059at2"/>
<dbReference type="Proteomes" id="UP000051672">
    <property type="component" value="Unassembled WGS sequence"/>
</dbReference>